<dbReference type="EMBL" id="JH711573">
    <property type="protein sequence ID" value="EIW86068.1"/>
    <property type="molecule type" value="Genomic_DNA"/>
</dbReference>
<keyword evidence="3" id="KW-1185">Reference proteome</keyword>
<dbReference type="KEGG" id="cput:CONPUDRAFT_148188"/>
<dbReference type="Proteomes" id="UP000053558">
    <property type="component" value="Unassembled WGS sequence"/>
</dbReference>
<protein>
    <recommendedName>
        <fullName evidence="1">G domain-containing protein</fullName>
    </recommendedName>
</protein>
<evidence type="ECO:0000259" key="1">
    <source>
        <dbReference type="Pfam" id="PF01926"/>
    </source>
</evidence>
<evidence type="ECO:0000313" key="3">
    <source>
        <dbReference type="Proteomes" id="UP000053558"/>
    </source>
</evidence>
<dbReference type="Gene3D" id="3.40.50.300">
    <property type="entry name" value="P-loop containing nucleotide triphosphate hydrolases"/>
    <property type="match status" value="1"/>
</dbReference>
<dbReference type="CDD" id="cd00882">
    <property type="entry name" value="Ras_like_GTPase"/>
    <property type="match status" value="1"/>
</dbReference>
<evidence type="ECO:0000313" key="2">
    <source>
        <dbReference type="EMBL" id="EIW86068.1"/>
    </source>
</evidence>
<dbReference type="PROSITE" id="PS00675">
    <property type="entry name" value="SIGMA54_INTERACT_1"/>
    <property type="match status" value="1"/>
</dbReference>
<comment type="caution">
    <text evidence="2">The sequence shown here is derived from an EMBL/GenBank/DDBJ whole genome shotgun (WGS) entry which is preliminary data.</text>
</comment>
<gene>
    <name evidence="2" type="ORF">CONPUDRAFT_148188</name>
</gene>
<dbReference type="SUPFAM" id="SSF52540">
    <property type="entry name" value="P-loop containing nucleoside triphosphate hydrolases"/>
    <property type="match status" value="1"/>
</dbReference>
<feature type="domain" description="G" evidence="1">
    <location>
        <begin position="62"/>
        <end position="186"/>
    </location>
</feature>
<dbReference type="Pfam" id="PF01926">
    <property type="entry name" value="MMR_HSR1"/>
    <property type="match status" value="1"/>
</dbReference>
<dbReference type="GeneID" id="19202465"/>
<dbReference type="RefSeq" id="XP_007763012.1">
    <property type="nucleotide sequence ID" value="XM_007764822.1"/>
</dbReference>
<dbReference type="GO" id="GO:0005525">
    <property type="term" value="F:GTP binding"/>
    <property type="evidence" value="ECO:0007669"/>
    <property type="project" value="InterPro"/>
</dbReference>
<sequence length="227" mass="25170">MRPFGREFHPDPSSACLGGLTAPEICQQSYVHAQGAVQYSHLAGSLAKPSATGGAAPHAPNIIIFGESGVGKSSLVNMLSEGAVEPAAVSNQALGCTFETQRYRVTLDNREYILWDTAGLNEGSKGTVSEEKACEKLVELLQQLKGGVNLLVYVLRGNRFRGIVKINYEIFQRVICQRKVPIVLVVTGLENESPMEKWWVENEEDLQLNGLHFFRATRASRRRRERR</sequence>
<dbReference type="AlphaFoldDB" id="A0A5M3N438"/>
<dbReference type="InterPro" id="IPR025662">
    <property type="entry name" value="Sigma_54_int_dom_ATP-bd_1"/>
</dbReference>
<reference evidence="3" key="1">
    <citation type="journal article" date="2012" name="Science">
        <title>The Paleozoic origin of enzymatic lignin decomposition reconstructed from 31 fungal genomes.</title>
        <authorList>
            <person name="Floudas D."/>
            <person name="Binder M."/>
            <person name="Riley R."/>
            <person name="Barry K."/>
            <person name="Blanchette R.A."/>
            <person name="Henrissat B."/>
            <person name="Martinez A.T."/>
            <person name="Otillar R."/>
            <person name="Spatafora J.W."/>
            <person name="Yadav J.S."/>
            <person name="Aerts A."/>
            <person name="Benoit I."/>
            <person name="Boyd A."/>
            <person name="Carlson A."/>
            <person name="Copeland A."/>
            <person name="Coutinho P.M."/>
            <person name="de Vries R.P."/>
            <person name="Ferreira P."/>
            <person name="Findley K."/>
            <person name="Foster B."/>
            <person name="Gaskell J."/>
            <person name="Glotzer D."/>
            <person name="Gorecki P."/>
            <person name="Heitman J."/>
            <person name="Hesse C."/>
            <person name="Hori C."/>
            <person name="Igarashi K."/>
            <person name="Jurgens J.A."/>
            <person name="Kallen N."/>
            <person name="Kersten P."/>
            <person name="Kohler A."/>
            <person name="Kuees U."/>
            <person name="Kumar T.K.A."/>
            <person name="Kuo A."/>
            <person name="LaButti K."/>
            <person name="Larrondo L.F."/>
            <person name="Lindquist E."/>
            <person name="Ling A."/>
            <person name="Lombard V."/>
            <person name="Lucas S."/>
            <person name="Lundell T."/>
            <person name="Martin R."/>
            <person name="McLaughlin D.J."/>
            <person name="Morgenstern I."/>
            <person name="Morin E."/>
            <person name="Murat C."/>
            <person name="Nagy L.G."/>
            <person name="Nolan M."/>
            <person name="Ohm R.A."/>
            <person name="Patyshakuliyeva A."/>
            <person name="Rokas A."/>
            <person name="Ruiz-Duenas F.J."/>
            <person name="Sabat G."/>
            <person name="Salamov A."/>
            <person name="Samejima M."/>
            <person name="Schmutz J."/>
            <person name="Slot J.C."/>
            <person name="St John F."/>
            <person name="Stenlid J."/>
            <person name="Sun H."/>
            <person name="Sun S."/>
            <person name="Syed K."/>
            <person name="Tsang A."/>
            <person name="Wiebenga A."/>
            <person name="Young D."/>
            <person name="Pisabarro A."/>
            <person name="Eastwood D.C."/>
            <person name="Martin F."/>
            <person name="Cullen D."/>
            <person name="Grigoriev I.V."/>
            <person name="Hibbett D.S."/>
        </authorList>
    </citation>
    <scope>NUCLEOTIDE SEQUENCE [LARGE SCALE GENOMIC DNA]</scope>
    <source>
        <strain evidence="3">RWD-64-598 SS2</strain>
    </source>
</reference>
<dbReference type="InterPro" id="IPR027417">
    <property type="entry name" value="P-loop_NTPase"/>
</dbReference>
<dbReference type="InterPro" id="IPR006073">
    <property type="entry name" value="GTP-bd"/>
</dbReference>
<organism evidence="2 3">
    <name type="scientific">Coniophora puteana (strain RWD-64-598)</name>
    <name type="common">Brown rot fungus</name>
    <dbReference type="NCBI Taxonomy" id="741705"/>
    <lineage>
        <taxon>Eukaryota</taxon>
        <taxon>Fungi</taxon>
        <taxon>Dikarya</taxon>
        <taxon>Basidiomycota</taxon>
        <taxon>Agaricomycotina</taxon>
        <taxon>Agaricomycetes</taxon>
        <taxon>Agaricomycetidae</taxon>
        <taxon>Boletales</taxon>
        <taxon>Coniophorineae</taxon>
        <taxon>Coniophoraceae</taxon>
        <taxon>Coniophora</taxon>
    </lineage>
</organism>
<dbReference type="OrthoDB" id="8954335at2759"/>
<proteinExistence type="predicted"/>
<name>A0A5M3N438_CONPW</name>
<accession>A0A5M3N438</accession>